<evidence type="ECO:0000313" key="2">
    <source>
        <dbReference type="EMBL" id="KAF2767191.1"/>
    </source>
</evidence>
<sequence>MHLNLTPFLFLLALPTTSLAKQNSKGRSWCNDGTPGNGECERTPGVFTYCCVTSNENFGVYQTQRLVLKQSLSDTNSWTCGAVIDSSGNREGFVACA</sequence>
<feature type="signal peptide" evidence="1">
    <location>
        <begin position="1"/>
        <end position="20"/>
    </location>
</feature>
<gene>
    <name evidence="2" type="ORF">EJ03DRAFT_329357</name>
</gene>
<organism evidence="2 3">
    <name type="scientific">Teratosphaeria nubilosa</name>
    <dbReference type="NCBI Taxonomy" id="161662"/>
    <lineage>
        <taxon>Eukaryota</taxon>
        <taxon>Fungi</taxon>
        <taxon>Dikarya</taxon>
        <taxon>Ascomycota</taxon>
        <taxon>Pezizomycotina</taxon>
        <taxon>Dothideomycetes</taxon>
        <taxon>Dothideomycetidae</taxon>
        <taxon>Mycosphaerellales</taxon>
        <taxon>Teratosphaeriaceae</taxon>
        <taxon>Teratosphaeria</taxon>
    </lineage>
</organism>
<feature type="chain" id="PRO_5026303310" description="Hydrophobin" evidence="1">
    <location>
        <begin position="21"/>
        <end position="97"/>
    </location>
</feature>
<dbReference type="EMBL" id="ML995859">
    <property type="protein sequence ID" value="KAF2767191.1"/>
    <property type="molecule type" value="Genomic_DNA"/>
</dbReference>
<accession>A0A6G1L2P5</accession>
<keyword evidence="1" id="KW-0732">Signal</keyword>
<reference evidence="2" key="1">
    <citation type="journal article" date="2020" name="Stud. Mycol.">
        <title>101 Dothideomycetes genomes: a test case for predicting lifestyles and emergence of pathogens.</title>
        <authorList>
            <person name="Haridas S."/>
            <person name="Albert R."/>
            <person name="Binder M."/>
            <person name="Bloem J."/>
            <person name="Labutti K."/>
            <person name="Salamov A."/>
            <person name="Andreopoulos B."/>
            <person name="Baker S."/>
            <person name="Barry K."/>
            <person name="Bills G."/>
            <person name="Bluhm B."/>
            <person name="Cannon C."/>
            <person name="Castanera R."/>
            <person name="Culley D."/>
            <person name="Daum C."/>
            <person name="Ezra D."/>
            <person name="Gonzalez J."/>
            <person name="Henrissat B."/>
            <person name="Kuo A."/>
            <person name="Liang C."/>
            <person name="Lipzen A."/>
            <person name="Lutzoni F."/>
            <person name="Magnuson J."/>
            <person name="Mondo S."/>
            <person name="Nolan M."/>
            <person name="Ohm R."/>
            <person name="Pangilinan J."/>
            <person name="Park H.-J."/>
            <person name="Ramirez L."/>
            <person name="Alfaro M."/>
            <person name="Sun H."/>
            <person name="Tritt A."/>
            <person name="Yoshinaga Y."/>
            <person name="Zwiers L.-H."/>
            <person name="Turgeon B."/>
            <person name="Goodwin S."/>
            <person name="Spatafora J."/>
            <person name="Crous P."/>
            <person name="Grigoriev I."/>
        </authorList>
    </citation>
    <scope>NUCLEOTIDE SEQUENCE</scope>
    <source>
        <strain evidence="2">CBS 116005</strain>
    </source>
</reference>
<proteinExistence type="predicted"/>
<dbReference type="AlphaFoldDB" id="A0A6G1L2P5"/>
<keyword evidence="3" id="KW-1185">Reference proteome</keyword>
<dbReference type="OrthoDB" id="4954273at2759"/>
<dbReference type="Proteomes" id="UP000799436">
    <property type="component" value="Unassembled WGS sequence"/>
</dbReference>
<name>A0A6G1L2P5_9PEZI</name>
<evidence type="ECO:0000313" key="3">
    <source>
        <dbReference type="Proteomes" id="UP000799436"/>
    </source>
</evidence>
<evidence type="ECO:0008006" key="4">
    <source>
        <dbReference type="Google" id="ProtNLM"/>
    </source>
</evidence>
<protein>
    <recommendedName>
        <fullName evidence="4">Hydrophobin</fullName>
    </recommendedName>
</protein>
<evidence type="ECO:0000256" key="1">
    <source>
        <dbReference type="SAM" id="SignalP"/>
    </source>
</evidence>